<name>A0A2S6C543_9PEZI</name>
<dbReference type="AlphaFoldDB" id="A0A2S6C543"/>
<dbReference type="EMBL" id="PNEN01000554">
    <property type="protein sequence ID" value="PPJ54833.1"/>
    <property type="molecule type" value="Genomic_DNA"/>
</dbReference>
<reference evidence="2" key="1">
    <citation type="journal article" date="2017" name="bioRxiv">
        <title>Conservation of a gene cluster reveals novel cercosporin biosynthetic mechanisms and extends production to the genus Colletotrichum.</title>
        <authorList>
            <person name="de Jonge R."/>
            <person name="Ebert M.K."/>
            <person name="Huitt-Roehl C.R."/>
            <person name="Pal P."/>
            <person name="Suttle J.C."/>
            <person name="Spanner R.E."/>
            <person name="Neubauer J.D."/>
            <person name="Jurick W.M.II."/>
            <person name="Stott K.A."/>
            <person name="Secor G.A."/>
            <person name="Thomma B.P.H.J."/>
            <person name="Van de Peer Y."/>
            <person name="Townsend C.A."/>
            <person name="Bolton M.D."/>
        </authorList>
    </citation>
    <scope>NUCLEOTIDE SEQUENCE [LARGE SCALE GENOMIC DNA]</scope>
    <source>
        <strain evidence="2">CBS538.71</strain>
    </source>
</reference>
<gene>
    <name evidence="1" type="ORF">CBER1_07847</name>
</gene>
<evidence type="ECO:0000313" key="1">
    <source>
        <dbReference type="EMBL" id="PPJ54833.1"/>
    </source>
</evidence>
<proteinExistence type="predicted"/>
<accession>A0A2S6C543</accession>
<comment type="caution">
    <text evidence="1">The sequence shown here is derived from an EMBL/GenBank/DDBJ whole genome shotgun (WGS) entry which is preliminary data.</text>
</comment>
<protein>
    <submittedName>
        <fullName evidence="1">Uncharacterized protein</fullName>
    </submittedName>
</protein>
<evidence type="ECO:0000313" key="2">
    <source>
        <dbReference type="Proteomes" id="UP000237631"/>
    </source>
</evidence>
<dbReference type="OrthoDB" id="10572113at2759"/>
<sequence length="149" mass="16880">MDIQQSAKRQPIIPTTREIPDFDLIIARRLSLTPQQQSFPRRQTLIIDITNRESQNQCPNQAKNNLPIPIHDIFSPNIRQLNLPTLDKVERDIDIFKALHTKFGTSGVAAEGFGGEDFEEMDEDDAVAEVADEIIEVEIADLEFIVEPV</sequence>
<organism evidence="1 2">
    <name type="scientific">Cercospora berteroae</name>
    <dbReference type="NCBI Taxonomy" id="357750"/>
    <lineage>
        <taxon>Eukaryota</taxon>
        <taxon>Fungi</taxon>
        <taxon>Dikarya</taxon>
        <taxon>Ascomycota</taxon>
        <taxon>Pezizomycotina</taxon>
        <taxon>Dothideomycetes</taxon>
        <taxon>Dothideomycetidae</taxon>
        <taxon>Mycosphaerellales</taxon>
        <taxon>Mycosphaerellaceae</taxon>
        <taxon>Cercospora</taxon>
    </lineage>
</organism>
<keyword evidence="2" id="KW-1185">Reference proteome</keyword>
<dbReference type="Proteomes" id="UP000237631">
    <property type="component" value="Unassembled WGS sequence"/>
</dbReference>